<protein>
    <recommendedName>
        <fullName evidence="6">Protein YOP1</fullName>
    </recommendedName>
</protein>
<comment type="similarity">
    <text evidence="2 6">Belongs to the DP1 family.</text>
</comment>
<evidence type="ECO:0000256" key="6">
    <source>
        <dbReference type="RuleBase" id="RU362006"/>
    </source>
</evidence>
<dbReference type="Pfam" id="PF03134">
    <property type="entry name" value="TB2_DP1_HVA22"/>
    <property type="match status" value="1"/>
</dbReference>
<dbReference type="Proteomes" id="UP000232875">
    <property type="component" value="Unassembled WGS sequence"/>
</dbReference>
<evidence type="ECO:0000256" key="1">
    <source>
        <dbReference type="ARBA" id="ARBA00004141"/>
    </source>
</evidence>
<dbReference type="InterPro" id="IPR004345">
    <property type="entry name" value="TB2_DP1_HVA22"/>
</dbReference>
<name>A0A2N1J989_9BASI</name>
<feature type="region of interest" description="Disordered" evidence="7">
    <location>
        <begin position="167"/>
        <end position="196"/>
    </location>
</feature>
<accession>A0A2N1J989</accession>
<feature type="compositionally biased region" description="Basic and acidic residues" evidence="7">
    <location>
        <begin position="233"/>
        <end position="242"/>
    </location>
</feature>
<dbReference type="PANTHER" id="PTHR12300:SF161">
    <property type="entry name" value="RECEPTOR EXPRESSION-ENHANCING PROTEIN"/>
    <property type="match status" value="1"/>
</dbReference>
<evidence type="ECO:0000256" key="5">
    <source>
        <dbReference type="ARBA" id="ARBA00023136"/>
    </source>
</evidence>
<sequence length="270" mass="30205">MFSLTLAVCTVAVAYMYPLYATFKVLTSPSRPGSTSKAFYWHKQSSDKSQAPESDEHPTELSQLEQWSMYWCILASFRILEIFLGWAWQWVPFYTYAKFFFFLWLVLPQTNGTLNIFTEYLAPFLAAHENDVDAMVEKGQKASMKLFSTSVQVVVGVLRTGFEKPGTQERSQYVSDASPGERSARDATRYANTATPASETPIAKAGAIIYQHTAPMITSLSNSALDWLSSTADAKEKTEERTPQSSGPRAKRRKSDTSHPGTGSYPYGHK</sequence>
<evidence type="ECO:0000256" key="3">
    <source>
        <dbReference type="ARBA" id="ARBA00022692"/>
    </source>
</evidence>
<proteinExistence type="inferred from homology"/>
<gene>
    <name evidence="8" type="ORF">MVES_002733</name>
</gene>
<keyword evidence="3" id="KW-0812">Transmembrane</keyword>
<evidence type="ECO:0000256" key="4">
    <source>
        <dbReference type="ARBA" id="ARBA00022989"/>
    </source>
</evidence>
<organism evidence="8 9">
    <name type="scientific">Malassezia vespertilionis</name>
    <dbReference type="NCBI Taxonomy" id="2020962"/>
    <lineage>
        <taxon>Eukaryota</taxon>
        <taxon>Fungi</taxon>
        <taxon>Dikarya</taxon>
        <taxon>Basidiomycota</taxon>
        <taxon>Ustilaginomycotina</taxon>
        <taxon>Malasseziomycetes</taxon>
        <taxon>Malasseziales</taxon>
        <taxon>Malasseziaceae</taxon>
        <taxon>Malassezia</taxon>
    </lineage>
</organism>
<keyword evidence="4" id="KW-1133">Transmembrane helix</keyword>
<reference evidence="8 9" key="1">
    <citation type="submission" date="2017-10" db="EMBL/GenBank/DDBJ databases">
        <title>A novel species of cold-tolerant Malassezia isolated from bats.</title>
        <authorList>
            <person name="Lorch J.M."/>
            <person name="Palmer J.M."/>
            <person name="Vanderwolf K.J."/>
            <person name="Schmidt K.Z."/>
            <person name="Verant M.L."/>
            <person name="Weller T.J."/>
            <person name="Blehert D.S."/>
        </authorList>
    </citation>
    <scope>NUCLEOTIDE SEQUENCE [LARGE SCALE GENOMIC DNA]</scope>
    <source>
        <strain evidence="8 9">NWHC:44797-103</strain>
    </source>
</reference>
<comment type="subcellular location">
    <subcellularLocation>
        <location evidence="1 6">Membrane</location>
        <topology evidence="1 6">Multi-pass membrane protein</topology>
    </subcellularLocation>
</comment>
<feature type="region of interest" description="Disordered" evidence="7">
    <location>
        <begin position="231"/>
        <end position="270"/>
    </location>
</feature>
<evidence type="ECO:0000313" key="9">
    <source>
        <dbReference type="Proteomes" id="UP000232875"/>
    </source>
</evidence>
<dbReference type="EMBL" id="KZ454992">
    <property type="protein sequence ID" value="PKI83120.1"/>
    <property type="molecule type" value="Genomic_DNA"/>
</dbReference>
<keyword evidence="5" id="KW-0472">Membrane</keyword>
<evidence type="ECO:0000256" key="7">
    <source>
        <dbReference type="SAM" id="MobiDB-lite"/>
    </source>
</evidence>
<dbReference type="GO" id="GO:0016020">
    <property type="term" value="C:membrane"/>
    <property type="evidence" value="ECO:0007669"/>
    <property type="project" value="UniProtKB-SubCell"/>
</dbReference>
<evidence type="ECO:0000256" key="2">
    <source>
        <dbReference type="ARBA" id="ARBA00008573"/>
    </source>
</evidence>
<evidence type="ECO:0000313" key="8">
    <source>
        <dbReference type="EMBL" id="PKI83120.1"/>
    </source>
</evidence>
<dbReference type="AlphaFoldDB" id="A0A2N1J989"/>
<dbReference type="PANTHER" id="PTHR12300">
    <property type="entry name" value="HVA22-LIKE PROTEINS"/>
    <property type="match status" value="1"/>
</dbReference>
<dbReference type="OrthoDB" id="434647at2759"/>
<keyword evidence="9" id="KW-1185">Reference proteome</keyword>